<sequence>MKEFIRVMKALSDPNRVKILKLLQHKSMCVCELQAVLKIAQPTVSNHLKVLIDAGLVVYRKDGQWVNYFLADGNANPYSASLLGNLRHWLRDEPEIVSLVERLPEINREKICRK</sequence>
<dbReference type="Proteomes" id="UP001144372">
    <property type="component" value="Unassembled WGS sequence"/>
</dbReference>
<dbReference type="Gene3D" id="1.10.10.10">
    <property type="entry name" value="Winged helix-like DNA-binding domain superfamily/Winged helix DNA-binding domain"/>
    <property type="match status" value="1"/>
</dbReference>
<dbReference type="PANTHER" id="PTHR43132:SF2">
    <property type="entry name" value="ARSENICAL RESISTANCE OPERON REPRESSOR ARSR-RELATED"/>
    <property type="match status" value="1"/>
</dbReference>
<evidence type="ECO:0000313" key="5">
    <source>
        <dbReference type="EMBL" id="GLI32674.1"/>
    </source>
</evidence>
<dbReference type="InterPro" id="IPR036390">
    <property type="entry name" value="WH_DNA-bd_sf"/>
</dbReference>
<dbReference type="SMART" id="SM00418">
    <property type="entry name" value="HTH_ARSR"/>
    <property type="match status" value="1"/>
</dbReference>
<comment type="caution">
    <text evidence="5">The sequence shown here is derived from an EMBL/GenBank/DDBJ whole genome shotgun (WGS) entry which is preliminary data.</text>
</comment>
<evidence type="ECO:0000259" key="4">
    <source>
        <dbReference type="PROSITE" id="PS50987"/>
    </source>
</evidence>
<proteinExistence type="predicted"/>
<dbReference type="PROSITE" id="PS50987">
    <property type="entry name" value="HTH_ARSR_2"/>
    <property type="match status" value="1"/>
</dbReference>
<dbReference type="SUPFAM" id="SSF46785">
    <property type="entry name" value="Winged helix' DNA-binding domain"/>
    <property type="match status" value="1"/>
</dbReference>
<dbReference type="InterPro" id="IPR051011">
    <property type="entry name" value="Metal_resp_trans_reg"/>
</dbReference>
<dbReference type="CDD" id="cd00090">
    <property type="entry name" value="HTH_ARSR"/>
    <property type="match status" value="1"/>
</dbReference>
<dbReference type="PANTHER" id="PTHR43132">
    <property type="entry name" value="ARSENICAL RESISTANCE OPERON REPRESSOR ARSR-RELATED"/>
    <property type="match status" value="1"/>
</dbReference>
<keyword evidence="3" id="KW-0804">Transcription</keyword>
<dbReference type="RefSeq" id="WP_281791728.1">
    <property type="nucleotide sequence ID" value="NZ_BSDR01000001.1"/>
</dbReference>
<dbReference type="InterPro" id="IPR011991">
    <property type="entry name" value="ArsR-like_HTH"/>
</dbReference>
<evidence type="ECO:0000256" key="1">
    <source>
        <dbReference type="ARBA" id="ARBA00023015"/>
    </source>
</evidence>
<dbReference type="Pfam" id="PF01022">
    <property type="entry name" value="HTH_5"/>
    <property type="match status" value="1"/>
</dbReference>
<reference evidence="5" key="1">
    <citation type="submission" date="2022-12" db="EMBL/GenBank/DDBJ databases">
        <title>Reference genome sequencing for broad-spectrum identification of bacterial and archaeal isolates by mass spectrometry.</title>
        <authorList>
            <person name="Sekiguchi Y."/>
            <person name="Tourlousse D.M."/>
        </authorList>
    </citation>
    <scope>NUCLEOTIDE SEQUENCE</scope>
    <source>
        <strain evidence="5">ASRB1</strain>
    </source>
</reference>
<evidence type="ECO:0000256" key="3">
    <source>
        <dbReference type="ARBA" id="ARBA00023163"/>
    </source>
</evidence>
<dbReference type="PRINTS" id="PR00778">
    <property type="entry name" value="HTHARSR"/>
</dbReference>
<keyword evidence="2" id="KW-0238">DNA-binding</keyword>
<dbReference type="InterPro" id="IPR036388">
    <property type="entry name" value="WH-like_DNA-bd_sf"/>
</dbReference>
<dbReference type="AlphaFoldDB" id="A0A9W6FR62"/>
<dbReference type="GO" id="GO:0003677">
    <property type="term" value="F:DNA binding"/>
    <property type="evidence" value="ECO:0007669"/>
    <property type="project" value="UniProtKB-KW"/>
</dbReference>
<dbReference type="InterPro" id="IPR001845">
    <property type="entry name" value="HTH_ArsR_DNA-bd_dom"/>
</dbReference>
<dbReference type="GO" id="GO:0003700">
    <property type="term" value="F:DNA-binding transcription factor activity"/>
    <property type="evidence" value="ECO:0007669"/>
    <property type="project" value="InterPro"/>
</dbReference>
<feature type="domain" description="HTH arsR-type" evidence="4">
    <location>
        <begin position="1"/>
        <end position="90"/>
    </location>
</feature>
<name>A0A9W6FR62_9BACT</name>
<dbReference type="EMBL" id="BSDR01000001">
    <property type="protein sequence ID" value="GLI32674.1"/>
    <property type="molecule type" value="Genomic_DNA"/>
</dbReference>
<protein>
    <recommendedName>
        <fullName evidence="4">HTH arsR-type domain-containing protein</fullName>
    </recommendedName>
</protein>
<keyword evidence="1" id="KW-0805">Transcription regulation</keyword>
<dbReference type="NCBIfam" id="NF033788">
    <property type="entry name" value="HTH_metalloreg"/>
    <property type="match status" value="1"/>
</dbReference>
<keyword evidence="6" id="KW-1185">Reference proteome</keyword>
<organism evidence="5 6">
    <name type="scientific">Desulforhabdus amnigena</name>
    <dbReference type="NCBI Taxonomy" id="40218"/>
    <lineage>
        <taxon>Bacteria</taxon>
        <taxon>Pseudomonadati</taxon>
        <taxon>Thermodesulfobacteriota</taxon>
        <taxon>Syntrophobacteria</taxon>
        <taxon>Syntrophobacterales</taxon>
        <taxon>Syntrophobacteraceae</taxon>
        <taxon>Desulforhabdus</taxon>
    </lineage>
</organism>
<accession>A0A9W6FR62</accession>
<evidence type="ECO:0000313" key="6">
    <source>
        <dbReference type="Proteomes" id="UP001144372"/>
    </source>
</evidence>
<gene>
    <name evidence="5" type="ORF">DAMNIGENAA_01070</name>
</gene>
<evidence type="ECO:0000256" key="2">
    <source>
        <dbReference type="ARBA" id="ARBA00023125"/>
    </source>
</evidence>